<gene>
    <name evidence="3" type="ORF">OFUS_LOCUS19192</name>
</gene>
<dbReference type="GO" id="GO:0008061">
    <property type="term" value="F:chitin binding"/>
    <property type="evidence" value="ECO:0007669"/>
    <property type="project" value="InterPro"/>
</dbReference>
<evidence type="ECO:0000313" key="3">
    <source>
        <dbReference type="EMBL" id="CAH1794512.1"/>
    </source>
</evidence>
<evidence type="ECO:0000256" key="1">
    <source>
        <dbReference type="SAM" id="SignalP"/>
    </source>
</evidence>
<name>A0A8S4PML6_OWEFU</name>
<dbReference type="SMART" id="SM00494">
    <property type="entry name" value="ChtBD2"/>
    <property type="match status" value="1"/>
</dbReference>
<dbReference type="InterPro" id="IPR036508">
    <property type="entry name" value="Chitin-bd_dom_sf"/>
</dbReference>
<organism evidence="3 4">
    <name type="scientific">Owenia fusiformis</name>
    <name type="common">Polychaete worm</name>
    <dbReference type="NCBI Taxonomy" id="6347"/>
    <lineage>
        <taxon>Eukaryota</taxon>
        <taxon>Metazoa</taxon>
        <taxon>Spiralia</taxon>
        <taxon>Lophotrochozoa</taxon>
        <taxon>Annelida</taxon>
        <taxon>Polychaeta</taxon>
        <taxon>Sedentaria</taxon>
        <taxon>Canalipalpata</taxon>
        <taxon>Sabellida</taxon>
        <taxon>Oweniida</taxon>
        <taxon>Oweniidae</taxon>
        <taxon>Owenia</taxon>
    </lineage>
</organism>
<keyword evidence="4" id="KW-1185">Reference proteome</keyword>
<proteinExistence type="predicted"/>
<evidence type="ECO:0000259" key="2">
    <source>
        <dbReference type="SMART" id="SM00494"/>
    </source>
</evidence>
<dbReference type="AlphaFoldDB" id="A0A8S4PML6"/>
<reference evidence="3" key="1">
    <citation type="submission" date="2022-03" db="EMBL/GenBank/DDBJ databases">
        <authorList>
            <person name="Martin C."/>
        </authorList>
    </citation>
    <scope>NUCLEOTIDE SEQUENCE</scope>
</reference>
<feature type="domain" description="Chitin-binding type-2" evidence="2">
    <location>
        <begin position="42"/>
        <end position="97"/>
    </location>
</feature>
<dbReference type="SUPFAM" id="SSF57625">
    <property type="entry name" value="Invertebrate chitin-binding proteins"/>
    <property type="match status" value="1"/>
</dbReference>
<keyword evidence="1" id="KW-0732">Signal</keyword>
<accession>A0A8S4PML6</accession>
<dbReference type="Gene3D" id="2.170.140.10">
    <property type="entry name" value="Chitin binding domain"/>
    <property type="match status" value="1"/>
</dbReference>
<evidence type="ECO:0000313" key="4">
    <source>
        <dbReference type="Proteomes" id="UP000749559"/>
    </source>
</evidence>
<protein>
    <recommendedName>
        <fullName evidence="2">Chitin-binding type-2 domain-containing protein</fullName>
    </recommendedName>
</protein>
<sequence length="573" mass="64852">MAAYLWQFGISLICTLGFGVAQIERGVNTFGETFELSASELASCEKNNGFTLDRENCCGFVRCFGRKGIRMQCPFMSVWHPQKCICVRAEESDECVILGCPNPLPDFDDSCPDFLEEQQCCLRTDGYESQIYTGMNDTAFYMYKGQLQECPPGQIFYVDSCCCEGEVDYGLSAPCAYFSFDKNYKDISGIHSDPFDIILHNGAEGGAHSSISIEVVITESENLIVAGVKACDRVQDIFIPLNENLVVGQWYHICLSYDKEGFVHVDLDGLRYTDAERNRIDMIDLINLALTALGDIVVVLNNVDFGPILNPEIGAFRQLLDIVYAFVDPLTDEEYFFGMENWILTRDQMVKLLVDYLTKTYRQDEFFDPFAENLDIMINIVNRPRDITTLLSEASKQISDSLLPVAKEIGDPFLVQAIRDLFIRLTKLESIISDIDPLLQDQAGFMFHKIDDYITLGRISLGWLKRRKRSVDALIDTLPSKEKEHFSHLLKRSNLLAEGQEESRQKREVVDIPGVPSIAPITRSKYPIRVGDGLVGAIDELVICNFVPNEEAQFLLYNNNIVPRHPESEHRDV</sequence>
<dbReference type="GO" id="GO:0005576">
    <property type="term" value="C:extracellular region"/>
    <property type="evidence" value="ECO:0007669"/>
    <property type="project" value="InterPro"/>
</dbReference>
<dbReference type="Proteomes" id="UP000749559">
    <property type="component" value="Unassembled WGS sequence"/>
</dbReference>
<feature type="chain" id="PRO_5035893201" description="Chitin-binding type-2 domain-containing protein" evidence="1">
    <location>
        <begin position="22"/>
        <end position="573"/>
    </location>
</feature>
<feature type="signal peptide" evidence="1">
    <location>
        <begin position="1"/>
        <end position="21"/>
    </location>
</feature>
<comment type="caution">
    <text evidence="3">The sequence shown here is derived from an EMBL/GenBank/DDBJ whole genome shotgun (WGS) entry which is preliminary data.</text>
</comment>
<dbReference type="InterPro" id="IPR002557">
    <property type="entry name" value="Chitin-bd_dom"/>
</dbReference>
<dbReference type="EMBL" id="CAIIXF020000009">
    <property type="protein sequence ID" value="CAH1794512.1"/>
    <property type="molecule type" value="Genomic_DNA"/>
</dbReference>